<evidence type="ECO:0000313" key="4">
    <source>
        <dbReference type="Proteomes" id="UP000221015"/>
    </source>
</evidence>
<feature type="region of interest" description="Disordered" evidence="1">
    <location>
        <begin position="77"/>
        <end position="151"/>
    </location>
</feature>
<organism evidence="3 4">
    <name type="scientific">Faecalibacterium prausnitzii</name>
    <dbReference type="NCBI Taxonomy" id="853"/>
    <lineage>
        <taxon>Bacteria</taxon>
        <taxon>Bacillati</taxon>
        <taxon>Bacillota</taxon>
        <taxon>Clostridia</taxon>
        <taxon>Eubacteriales</taxon>
        <taxon>Oscillospiraceae</taxon>
        <taxon>Faecalibacterium</taxon>
    </lineage>
</organism>
<dbReference type="InterPro" id="IPR046258">
    <property type="entry name" value="DUF6291"/>
</dbReference>
<evidence type="ECO:0000259" key="2">
    <source>
        <dbReference type="Pfam" id="PF19808"/>
    </source>
</evidence>
<protein>
    <recommendedName>
        <fullName evidence="2">DUF6291 domain-containing protein</fullName>
    </recommendedName>
</protein>
<proteinExistence type="predicted"/>
<dbReference type="RefSeq" id="WP_097781805.1">
    <property type="nucleotide sequence ID" value="NZ_NMTS02000001.1"/>
</dbReference>
<comment type="caution">
    <text evidence="3">The sequence shown here is derived from an EMBL/GenBank/DDBJ whole genome shotgun (WGS) entry which is preliminary data.</text>
</comment>
<dbReference type="EMBL" id="NMTS02000001">
    <property type="protein sequence ID" value="PLK30543.1"/>
    <property type="molecule type" value="Genomic_DNA"/>
</dbReference>
<accession>A0A2J4JRQ7</accession>
<feature type="compositionally biased region" description="Basic and acidic residues" evidence="1">
    <location>
        <begin position="103"/>
        <end position="119"/>
    </location>
</feature>
<evidence type="ECO:0000256" key="1">
    <source>
        <dbReference type="SAM" id="MobiDB-lite"/>
    </source>
</evidence>
<feature type="domain" description="DUF6291" evidence="2">
    <location>
        <begin position="21"/>
        <end position="90"/>
    </location>
</feature>
<sequence length="246" mass="27669">MDDIEMARPKGLLIPFDKFVILDILPPEQYKNVLTKMRQYVEHGKEPEGLEDLEKMAFESLRSSMDTNIETYRRSILANRKNGRKGGRPRKATGTDGIAEEPTETHGFSEKPTKTDGGLKYKVQSTTDTKVSDSSSAEALPPTPKSRFSPPDVETVKSYFAEKGGTEAQAIRFHAYYESNGWKVGRNPMKNWKAAASGWISRDRDEAKKANAPRNRAFMASRPAEEAENAKNFLADAARRRPLKKQ</sequence>
<evidence type="ECO:0000313" key="3">
    <source>
        <dbReference type="EMBL" id="PLK30543.1"/>
    </source>
</evidence>
<feature type="compositionally biased region" description="Low complexity" evidence="1">
    <location>
        <begin position="125"/>
        <end position="136"/>
    </location>
</feature>
<dbReference type="Pfam" id="PF19808">
    <property type="entry name" value="DUF6291"/>
    <property type="match status" value="1"/>
</dbReference>
<dbReference type="AlphaFoldDB" id="A0A2J4JRQ7"/>
<feature type="compositionally biased region" description="Basic residues" evidence="1">
    <location>
        <begin position="81"/>
        <end position="91"/>
    </location>
</feature>
<feature type="region of interest" description="Disordered" evidence="1">
    <location>
        <begin position="201"/>
        <end position="246"/>
    </location>
</feature>
<gene>
    <name evidence="3" type="ORF">CGS50_002710</name>
</gene>
<name>A0A2J4JRQ7_9FIRM</name>
<dbReference type="Proteomes" id="UP000221015">
    <property type="component" value="Unassembled WGS sequence"/>
</dbReference>
<reference evidence="3 4" key="1">
    <citation type="journal article" date="2017" name="Front. Microbiol.">
        <title>New Insights into the Diversity of the Genus Faecalibacterium.</title>
        <authorList>
            <person name="Benevides L."/>
            <person name="Burman S."/>
            <person name="Martin R."/>
            <person name="Robert V."/>
            <person name="Thomas M."/>
            <person name="Miquel S."/>
            <person name="Chain F."/>
            <person name="Sokol H."/>
            <person name="Bermudez-Humaran L.G."/>
            <person name="Morrison M."/>
            <person name="Langella P."/>
            <person name="Azevedo V.A."/>
            <person name="Chatel J.M."/>
            <person name="Soares S."/>
        </authorList>
    </citation>
    <scope>NUCLEOTIDE SEQUENCE [LARGE SCALE GENOMIC DNA]</scope>
    <source>
        <strain evidence="3 4">CNCM I 4542</strain>
    </source>
</reference>